<accession>A0ABV6DT64</accession>
<evidence type="ECO:0000256" key="3">
    <source>
        <dbReference type="SAM" id="MobiDB-lite"/>
    </source>
</evidence>
<keyword evidence="6" id="KW-1185">Reference proteome</keyword>
<dbReference type="Pfam" id="PF13490">
    <property type="entry name" value="zf-HC2"/>
    <property type="match status" value="1"/>
</dbReference>
<protein>
    <recommendedName>
        <fullName evidence="2">Anti-sigma-W factor RsiW</fullName>
    </recommendedName>
</protein>
<organism evidence="5 6">
    <name type="scientific">Paenibacillus chartarius</name>
    <dbReference type="NCBI Taxonomy" id="747481"/>
    <lineage>
        <taxon>Bacteria</taxon>
        <taxon>Bacillati</taxon>
        <taxon>Bacillota</taxon>
        <taxon>Bacilli</taxon>
        <taxon>Bacillales</taxon>
        <taxon>Paenibacillaceae</taxon>
        <taxon>Paenibacillus</taxon>
    </lineage>
</organism>
<evidence type="ECO:0000313" key="5">
    <source>
        <dbReference type="EMBL" id="MFC0215840.1"/>
    </source>
</evidence>
<gene>
    <name evidence="5" type="ORF">ACFFK0_25930</name>
</gene>
<sequence length="396" mass="41383">MTCQERVELMQRYLDHDVNETEENELLQHLQTCEQCAGLFDRLKRLDEELSQLPRVSPPFSLVDAILPQLAELDRLPATLEETAAKESMTVIPSGGIPRTRRPLLSWKIASGAAVAAAVIGALVLKDQGFSPVNLNGSATMSQEAKGAADQASAGSASTNSNAPKAESAGQAAKTAPTSDPKQNEKAAPSAPSPEPAAASAPRSAPAAVPAPAAGPESQPAARQQDPDDQQVAIASTRETAAPPPAPEEAAPAADNSADAAAAPSRGIQPPEEVVTQGSEQADVQSKALVPPAPQVRPGIASALKAPDAPAPVTMKSPDSKHIASVEELKVVVRQTDTGATVRSSTYGWKAEDVISFISFTEDGKLTYRVQHPNGAEEWLFDVETGAETKLSQQPK</sequence>
<proteinExistence type="inferred from homology"/>
<comment type="similarity">
    <text evidence="1">Belongs to the zinc-associated anti-sigma factor (ZAS) superfamily. Anti-sigma-W factor family.</text>
</comment>
<comment type="caution">
    <text evidence="5">The sequence shown here is derived from an EMBL/GenBank/DDBJ whole genome shotgun (WGS) entry which is preliminary data.</text>
</comment>
<feature type="compositionally biased region" description="Low complexity" evidence="3">
    <location>
        <begin position="145"/>
        <end position="163"/>
    </location>
</feature>
<dbReference type="InterPro" id="IPR041916">
    <property type="entry name" value="Anti_sigma_zinc_sf"/>
</dbReference>
<dbReference type="InterPro" id="IPR027383">
    <property type="entry name" value="Znf_put"/>
</dbReference>
<evidence type="ECO:0000259" key="4">
    <source>
        <dbReference type="Pfam" id="PF13490"/>
    </source>
</evidence>
<feature type="compositionally biased region" description="Low complexity" evidence="3">
    <location>
        <begin position="196"/>
        <end position="224"/>
    </location>
</feature>
<evidence type="ECO:0000256" key="2">
    <source>
        <dbReference type="ARBA" id="ARBA00024438"/>
    </source>
</evidence>
<feature type="region of interest" description="Disordered" evidence="3">
    <location>
        <begin position="142"/>
        <end position="320"/>
    </location>
</feature>
<feature type="domain" description="Putative zinc-finger" evidence="4">
    <location>
        <begin position="3"/>
        <end position="37"/>
    </location>
</feature>
<name>A0ABV6DT64_9BACL</name>
<dbReference type="RefSeq" id="WP_377473419.1">
    <property type="nucleotide sequence ID" value="NZ_JBHLWN010000105.1"/>
</dbReference>
<reference evidence="5 6" key="1">
    <citation type="submission" date="2024-09" db="EMBL/GenBank/DDBJ databases">
        <authorList>
            <person name="Sun Q."/>
            <person name="Mori K."/>
        </authorList>
    </citation>
    <scope>NUCLEOTIDE SEQUENCE [LARGE SCALE GENOMIC DNA]</scope>
    <source>
        <strain evidence="5 6">CCM 7759</strain>
    </source>
</reference>
<dbReference type="EMBL" id="JBHLWN010000105">
    <property type="protein sequence ID" value="MFC0215840.1"/>
    <property type="molecule type" value="Genomic_DNA"/>
</dbReference>
<dbReference type="Gene3D" id="1.10.10.1320">
    <property type="entry name" value="Anti-sigma factor, zinc-finger domain"/>
    <property type="match status" value="1"/>
</dbReference>
<evidence type="ECO:0000256" key="1">
    <source>
        <dbReference type="ARBA" id="ARBA00024353"/>
    </source>
</evidence>
<dbReference type="Proteomes" id="UP001589776">
    <property type="component" value="Unassembled WGS sequence"/>
</dbReference>
<feature type="compositionally biased region" description="Low complexity" evidence="3">
    <location>
        <begin position="248"/>
        <end position="265"/>
    </location>
</feature>
<evidence type="ECO:0000313" key="6">
    <source>
        <dbReference type="Proteomes" id="UP001589776"/>
    </source>
</evidence>